<dbReference type="AlphaFoldDB" id="A0A516H0U8"/>
<proteinExistence type="predicted"/>
<dbReference type="InterPro" id="IPR012668">
    <property type="entry name" value="CHP02466"/>
</dbReference>
<gene>
    <name evidence="1" type="ORF">FNB15_09015</name>
</gene>
<dbReference type="Proteomes" id="UP000317496">
    <property type="component" value="Chromosome"/>
</dbReference>
<evidence type="ECO:0000313" key="2">
    <source>
        <dbReference type="Proteomes" id="UP000317496"/>
    </source>
</evidence>
<accession>A0A516H0U8</accession>
<dbReference type="KEGG" id="fer:FNB15_09015"/>
<dbReference type="OrthoDB" id="9783136at2"/>
<name>A0A516H0U8_9PROT</name>
<dbReference type="Pfam" id="PF13759">
    <property type="entry name" value="2OG-FeII_Oxy_5"/>
    <property type="match status" value="1"/>
</dbReference>
<evidence type="ECO:0000313" key="1">
    <source>
        <dbReference type="EMBL" id="QDO97394.1"/>
    </source>
</evidence>
<dbReference type="RefSeq" id="WP_144068375.1">
    <property type="nucleotide sequence ID" value="NZ_CP041636.1"/>
</dbReference>
<sequence>MPLLSLFPTRIEVAPLKKRGMDAFNQDIINVCESLRLADRTGQRWSARHYPGGYTSYGSHDQMHRISSVFATLEKALNPQVKAYALALGYDLRGRRLSMTDCWVNMMAGAVTHNLHLHPLSFISGTYYVQVPRGAAPIKFEDPRLDRLMAVPPKRDDLSPRERLHFSVKPKAGQVVLFESWLRHEVPPSFTVRERISVSFNYAWSPA</sequence>
<dbReference type="NCBIfam" id="TIGR02466">
    <property type="entry name" value="TIGR02466 family protein"/>
    <property type="match status" value="1"/>
</dbReference>
<organism evidence="1 2">
    <name type="scientific">Ferrovibrio terrae</name>
    <dbReference type="NCBI Taxonomy" id="2594003"/>
    <lineage>
        <taxon>Bacteria</taxon>
        <taxon>Pseudomonadati</taxon>
        <taxon>Pseudomonadota</taxon>
        <taxon>Alphaproteobacteria</taxon>
        <taxon>Rhodospirillales</taxon>
        <taxon>Rhodospirillaceae</taxon>
        <taxon>Ferrovibrio</taxon>
    </lineage>
</organism>
<evidence type="ECO:0008006" key="3">
    <source>
        <dbReference type="Google" id="ProtNLM"/>
    </source>
</evidence>
<dbReference type="Gene3D" id="2.60.120.620">
    <property type="entry name" value="q2cbj1_9rhob like domain"/>
    <property type="match status" value="1"/>
</dbReference>
<keyword evidence="2" id="KW-1185">Reference proteome</keyword>
<dbReference type="EMBL" id="CP041636">
    <property type="protein sequence ID" value="QDO97394.1"/>
    <property type="molecule type" value="Genomic_DNA"/>
</dbReference>
<reference evidence="1 2" key="1">
    <citation type="submission" date="2019-07" db="EMBL/GenBank/DDBJ databases">
        <title>Genome sequencing for Ferrovibrio sp. K5.</title>
        <authorList>
            <person name="Park S.-J."/>
        </authorList>
    </citation>
    <scope>NUCLEOTIDE SEQUENCE [LARGE SCALE GENOMIC DNA]</scope>
    <source>
        <strain evidence="1 2">K5</strain>
    </source>
</reference>
<protein>
    <recommendedName>
        <fullName evidence="3">2OG-Fe(II) oxygenase</fullName>
    </recommendedName>
</protein>